<protein>
    <submittedName>
        <fullName evidence="2">Uncharacterized protein</fullName>
    </submittedName>
</protein>
<name>A0ABM8FWF3_9MICO</name>
<evidence type="ECO:0000313" key="3">
    <source>
        <dbReference type="Proteomes" id="UP001321543"/>
    </source>
</evidence>
<keyword evidence="1" id="KW-1133">Transmembrane helix</keyword>
<dbReference type="Proteomes" id="UP001321543">
    <property type="component" value="Chromosome"/>
</dbReference>
<feature type="transmembrane region" description="Helical" evidence="1">
    <location>
        <begin position="33"/>
        <end position="54"/>
    </location>
</feature>
<keyword evidence="3" id="KW-1185">Reference proteome</keyword>
<feature type="transmembrane region" description="Helical" evidence="1">
    <location>
        <begin position="6"/>
        <end position="26"/>
    </location>
</feature>
<reference evidence="3" key="1">
    <citation type="journal article" date="2019" name="Int. J. Syst. Evol. Microbiol.">
        <title>The Global Catalogue of Microorganisms (GCM) 10K type strain sequencing project: providing services to taxonomists for standard genome sequencing and annotation.</title>
        <authorList>
            <consortium name="The Broad Institute Genomics Platform"/>
            <consortium name="The Broad Institute Genome Sequencing Center for Infectious Disease"/>
            <person name="Wu L."/>
            <person name="Ma J."/>
        </authorList>
    </citation>
    <scope>NUCLEOTIDE SEQUENCE [LARGE SCALE GENOMIC DNA]</scope>
    <source>
        <strain evidence="3">NBRC 106310</strain>
    </source>
</reference>
<accession>A0ABM8FWF3</accession>
<keyword evidence="1" id="KW-0472">Membrane</keyword>
<evidence type="ECO:0000256" key="1">
    <source>
        <dbReference type="SAM" id="Phobius"/>
    </source>
</evidence>
<keyword evidence="1" id="KW-0812">Transmembrane</keyword>
<dbReference type="EMBL" id="AP027728">
    <property type="protein sequence ID" value="BDZ40052.1"/>
    <property type="molecule type" value="Genomic_DNA"/>
</dbReference>
<gene>
    <name evidence="2" type="ORF">GCM10025863_26660</name>
</gene>
<sequence>MSIFVPIGVTGAVIALVCALVAVIALARGAAGLAGGAIGVWIVGTLLSLSASFANQWLPVLVALLGLSIALVAGAMIRLAVRTASASRAAAPAVPAAPAVEAPVVPAARPAGSRTPTVRAEKLRVAS</sequence>
<evidence type="ECO:0000313" key="2">
    <source>
        <dbReference type="EMBL" id="BDZ40052.1"/>
    </source>
</evidence>
<feature type="transmembrane region" description="Helical" evidence="1">
    <location>
        <begin position="60"/>
        <end position="81"/>
    </location>
</feature>
<organism evidence="2 3">
    <name type="scientific">Microbacterium suwonense</name>
    <dbReference type="NCBI Taxonomy" id="683047"/>
    <lineage>
        <taxon>Bacteria</taxon>
        <taxon>Bacillati</taxon>
        <taxon>Actinomycetota</taxon>
        <taxon>Actinomycetes</taxon>
        <taxon>Micrococcales</taxon>
        <taxon>Microbacteriaceae</taxon>
        <taxon>Microbacterium</taxon>
    </lineage>
</organism>
<proteinExistence type="predicted"/>